<accession>A0A388LV26</accession>
<evidence type="ECO:0000313" key="3">
    <source>
        <dbReference type="EMBL" id="GBG86111.1"/>
    </source>
</evidence>
<feature type="region of interest" description="Disordered" evidence="2">
    <location>
        <begin position="213"/>
        <end position="236"/>
    </location>
</feature>
<dbReference type="Gramene" id="GBG86111">
    <property type="protein sequence ID" value="GBG86111"/>
    <property type="gene ID" value="CBR_g41014"/>
</dbReference>
<dbReference type="EMBL" id="BFEA01000548">
    <property type="protein sequence ID" value="GBG86111.1"/>
    <property type="molecule type" value="Genomic_DNA"/>
</dbReference>
<evidence type="ECO:0000256" key="2">
    <source>
        <dbReference type="SAM" id="MobiDB-lite"/>
    </source>
</evidence>
<feature type="coiled-coil region" evidence="1">
    <location>
        <begin position="66"/>
        <end position="114"/>
    </location>
</feature>
<protein>
    <submittedName>
        <fullName evidence="3">Uncharacterized protein</fullName>
    </submittedName>
</protein>
<gene>
    <name evidence="3" type="ORF">CBR_g41014</name>
</gene>
<proteinExistence type="predicted"/>
<keyword evidence="4" id="KW-1185">Reference proteome</keyword>
<name>A0A388LV26_CHABU</name>
<organism evidence="3 4">
    <name type="scientific">Chara braunii</name>
    <name type="common">Braun's stonewort</name>
    <dbReference type="NCBI Taxonomy" id="69332"/>
    <lineage>
        <taxon>Eukaryota</taxon>
        <taxon>Viridiplantae</taxon>
        <taxon>Streptophyta</taxon>
        <taxon>Charophyceae</taxon>
        <taxon>Charales</taxon>
        <taxon>Characeae</taxon>
        <taxon>Chara</taxon>
    </lineage>
</organism>
<dbReference type="AlphaFoldDB" id="A0A388LV26"/>
<dbReference type="Proteomes" id="UP000265515">
    <property type="component" value="Unassembled WGS sequence"/>
</dbReference>
<evidence type="ECO:0000256" key="1">
    <source>
        <dbReference type="SAM" id="Coils"/>
    </source>
</evidence>
<comment type="caution">
    <text evidence="3">The sequence shown here is derived from an EMBL/GenBank/DDBJ whole genome shotgun (WGS) entry which is preliminary data.</text>
</comment>
<reference evidence="3 4" key="1">
    <citation type="journal article" date="2018" name="Cell">
        <title>The Chara Genome: Secondary Complexity and Implications for Plant Terrestrialization.</title>
        <authorList>
            <person name="Nishiyama T."/>
            <person name="Sakayama H."/>
            <person name="Vries J.D."/>
            <person name="Buschmann H."/>
            <person name="Saint-Marcoux D."/>
            <person name="Ullrich K.K."/>
            <person name="Haas F.B."/>
            <person name="Vanderstraeten L."/>
            <person name="Becker D."/>
            <person name="Lang D."/>
            <person name="Vosolsobe S."/>
            <person name="Rombauts S."/>
            <person name="Wilhelmsson P.K.I."/>
            <person name="Janitza P."/>
            <person name="Kern R."/>
            <person name="Heyl A."/>
            <person name="Rumpler F."/>
            <person name="Villalobos L.I.A.C."/>
            <person name="Clay J.M."/>
            <person name="Skokan R."/>
            <person name="Toyoda A."/>
            <person name="Suzuki Y."/>
            <person name="Kagoshima H."/>
            <person name="Schijlen E."/>
            <person name="Tajeshwar N."/>
            <person name="Catarino B."/>
            <person name="Hetherington A.J."/>
            <person name="Saltykova A."/>
            <person name="Bonnot C."/>
            <person name="Breuninger H."/>
            <person name="Symeonidi A."/>
            <person name="Radhakrishnan G.V."/>
            <person name="Van Nieuwerburgh F."/>
            <person name="Deforce D."/>
            <person name="Chang C."/>
            <person name="Karol K.G."/>
            <person name="Hedrich R."/>
            <person name="Ulvskov P."/>
            <person name="Glockner G."/>
            <person name="Delwiche C.F."/>
            <person name="Petrasek J."/>
            <person name="Van de Peer Y."/>
            <person name="Friml J."/>
            <person name="Beilby M."/>
            <person name="Dolan L."/>
            <person name="Kohara Y."/>
            <person name="Sugano S."/>
            <person name="Fujiyama A."/>
            <person name="Delaux P.-M."/>
            <person name="Quint M."/>
            <person name="TheiBen G."/>
            <person name="Hagemann M."/>
            <person name="Harholt J."/>
            <person name="Dunand C."/>
            <person name="Zachgo S."/>
            <person name="Langdale J."/>
            <person name="Maumus F."/>
            <person name="Straeten D.V.D."/>
            <person name="Gould S.B."/>
            <person name="Rensing S.A."/>
        </authorList>
    </citation>
    <scope>NUCLEOTIDE SEQUENCE [LARGE SCALE GENOMIC DNA]</scope>
    <source>
        <strain evidence="3 4">S276</strain>
    </source>
</reference>
<sequence>MLEEVIVALPKQCEVAKANGEAWKSEALRPGNKRGAMATGQTPMTDVRVRSRVTPSAGPGATGRVNPQLKAMVKRHQQEVELLKEMRLRELNAQKESEEEIDRLKDSLARLETAKKCGATNLKSKLDEAADGSSRTMKAKDTPVVLVSQREAALRDERKKLRNLKKDDVIAICEKEGMACTRLEDTKETIVQARVNKILEDDERSRDLSKIDSIVEVTDDGDGDSPKVGGCDAASS</sequence>
<evidence type="ECO:0000313" key="4">
    <source>
        <dbReference type="Proteomes" id="UP000265515"/>
    </source>
</evidence>
<keyword evidence="1" id="KW-0175">Coiled coil</keyword>